<dbReference type="InterPro" id="IPR011004">
    <property type="entry name" value="Trimer_LpxA-like_sf"/>
</dbReference>
<accession>A0A9D1I746</accession>
<reference evidence="15" key="1">
    <citation type="submission" date="2020-10" db="EMBL/GenBank/DDBJ databases">
        <authorList>
            <person name="Gilroy R."/>
        </authorList>
    </citation>
    <scope>NUCLEOTIDE SEQUENCE</scope>
    <source>
        <strain evidence="15">11300</strain>
    </source>
</reference>
<dbReference type="EMBL" id="DVMO01000110">
    <property type="protein sequence ID" value="HIU28210.1"/>
    <property type="molecule type" value="Genomic_DNA"/>
</dbReference>
<name>A0A9D1I746_9FIRM</name>
<evidence type="ECO:0000256" key="11">
    <source>
        <dbReference type="ARBA" id="ARBA00023315"/>
    </source>
</evidence>
<dbReference type="CDD" id="cd03354">
    <property type="entry name" value="LbH_SAT"/>
    <property type="match status" value="1"/>
</dbReference>
<dbReference type="Gene3D" id="1.10.3130.10">
    <property type="entry name" value="serine acetyltransferase, domain 1"/>
    <property type="match status" value="1"/>
</dbReference>
<dbReference type="NCBIfam" id="NF041874">
    <property type="entry name" value="EPS_EpsC"/>
    <property type="match status" value="1"/>
</dbReference>
<evidence type="ECO:0000256" key="13">
    <source>
        <dbReference type="PIRNR" id="PIRNR000441"/>
    </source>
</evidence>
<dbReference type="PIRSF" id="PIRSF000441">
    <property type="entry name" value="CysE"/>
    <property type="match status" value="1"/>
</dbReference>
<evidence type="ECO:0000256" key="2">
    <source>
        <dbReference type="ARBA" id="ARBA00004876"/>
    </source>
</evidence>
<evidence type="ECO:0000256" key="14">
    <source>
        <dbReference type="SAM" id="MobiDB-lite"/>
    </source>
</evidence>
<comment type="subcellular location">
    <subcellularLocation>
        <location evidence="1">Cytoplasm</location>
    </subcellularLocation>
</comment>
<evidence type="ECO:0000256" key="7">
    <source>
        <dbReference type="ARBA" id="ARBA00022605"/>
    </source>
</evidence>
<gene>
    <name evidence="15" type="primary">cysE</name>
    <name evidence="15" type="ORF">IAD16_07525</name>
</gene>
<comment type="catalytic activity">
    <reaction evidence="12 13">
        <text>L-serine + acetyl-CoA = O-acetyl-L-serine + CoA</text>
        <dbReference type="Rhea" id="RHEA:24560"/>
        <dbReference type="ChEBI" id="CHEBI:33384"/>
        <dbReference type="ChEBI" id="CHEBI:57287"/>
        <dbReference type="ChEBI" id="CHEBI:57288"/>
        <dbReference type="ChEBI" id="CHEBI:58340"/>
        <dbReference type="EC" id="2.3.1.30"/>
    </reaction>
</comment>
<dbReference type="InterPro" id="IPR045304">
    <property type="entry name" value="LbH_SAT"/>
</dbReference>
<dbReference type="GO" id="GO:0009001">
    <property type="term" value="F:serine O-acetyltransferase activity"/>
    <property type="evidence" value="ECO:0007669"/>
    <property type="project" value="UniProtKB-EC"/>
</dbReference>
<dbReference type="Pfam" id="PF00132">
    <property type="entry name" value="Hexapep"/>
    <property type="match status" value="1"/>
</dbReference>
<protein>
    <recommendedName>
        <fullName evidence="5 13">Serine acetyltransferase</fullName>
        <ecNumber evidence="4 13">2.3.1.30</ecNumber>
    </recommendedName>
</protein>
<dbReference type="GO" id="GO:0006535">
    <property type="term" value="P:cysteine biosynthetic process from serine"/>
    <property type="evidence" value="ECO:0007669"/>
    <property type="project" value="InterPro"/>
</dbReference>
<keyword evidence="10" id="KW-0198">Cysteine biosynthesis</keyword>
<evidence type="ECO:0000256" key="6">
    <source>
        <dbReference type="ARBA" id="ARBA00022490"/>
    </source>
</evidence>
<proteinExistence type="inferred from homology"/>
<feature type="region of interest" description="Disordered" evidence="14">
    <location>
        <begin position="212"/>
        <end position="232"/>
    </location>
</feature>
<dbReference type="InterPro" id="IPR001451">
    <property type="entry name" value="Hexapep"/>
</dbReference>
<keyword evidence="6" id="KW-0963">Cytoplasm</keyword>
<dbReference type="FunFam" id="2.160.10.10:FF:000007">
    <property type="entry name" value="Serine acetyltransferase"/>
    <property type="match status" value="1"/>
</dbReference>
<evidence type="ECO:0000256" key="4">
    <source>
        <dbReference type="ARBA" id="ARBA00013266"/>
    </source>
</evidence>
<dbReference type="FunFam" id="1.10.3130.10:FF:000003">
    <property type="entry name" value="Serine acetyltransferase"/>
    <property type="match status" value="1"/>
</dbReference>
<feature type="compositionally biased region" description="Basic and acidic residues" evidence="14">
    <location>
        <begin position="221"/>
        <end position="232"/>
    </location>
</feature>
<keyword evidence="9" id="KW-0677">Repeat</keyword>
<dbReference type="NCBIfam" id="TIGR01172">
    <property type="entry name" value="cysE"/>
    <property type="match status" value="1"/>
</dbReference>
<keyword evidence="11 13" id="KW-0012">Acyltransferase</keyword>
<keyword evidence="8 13" id="KW-0808">Transferase</keyword>
<dbReference type="Proteomes" id="UP000824091">
    <property type="component" value="Unassembled WGS sequence"/>
</dbReference>
<evidence type="ECO:0000256" key="3">
    <source>
        <dbReference type="ARBA" id="ARBA00007274"/>
    </source>
</evidence>
<evidence type="ECO:0000256" key="9">
    <source>
        <dbReference type="ARBA" id="ARBA00022737"/>
    </source>
</evidence>
<dbReference type="InterPro" id="IPR042122">
    <property type="entry name" value="Ser_AcTrfase_N_sf"/>
</dbReference>
<dbReference type="GO" id="GO:0005737">
    <property type="term" value="C:cytoplasm"/>
    <property type="evidence" value="ECO:0007669"/>
    <property type="project" value="UniProtKB-SubCell"/>
</dbReference>
<comment type="similarity">
    <text evidence="3 13">Belongs to the transferase hexapeptide repeat family.</text>
</comment>
<dbReference type="EC" id="2.3.1.30" evidence="4 13"/>
<dbReference type="AlphaFoldDB" id="A0A9D1I746"/>
<dbReference type="InterPro" id="IPR005881">
    <property type="entry name" value="Ser_O-AcTrfase"/>
</dbReference>
<evidence type="ECO:0000313" key="16">
    <source>
        <dbReference type="Proteomes" id="UP000824091"/>
    </source>
</evidence>
<evidence type="ECO:0000256" key="8">
    <source>
        <dbReference type="ARBA" id="ARBA00022679"/>
    </source>
</evidence>
<dbReference type="PANTHER" id="PTHR42811">
    <property type="entry name" value="SERINE ACETYLTRANSFERASE"/>
    <property type="match status" value="1"/>
</dbReference>
<evidence type="ECO:0000256" key="5">
    <source>
        <dbReference type="ARBA" id="ARBA00018522"/>
    </source>
</evidence>
<dbReference type="Gene3D" id="2.160.10.10">
    <property type="entry name" value="Hexapeptide repeat proteins"/>
    <property type="match status" value="1"/>
</dbReference>
<evidence type="ECO:0000313" key="15">
    <source>
        <dbReference type="EMBL" id="HIU28210.1"/>
    </source>
</evidence>
<keyword evidence="7" id="KW-0028">Amino-acid biosynthesis</keyword>
<dbReference type="SUPFAM" id="SSF51161">
    <property type="entry name" value="Trimeric LpxA-like enzymes"/>
    <property type="match status" value="1"/>
</dbReference>
<sequence length="232" mass="25494">MAFFREVGEDIRNIVEKDPAARNGFEVLICYPGIWSLIMHRPAHWLYKHNIKLLARIISQLTRWFTGIEIHPGATIGRRCFIDHGMGIIIGETTEIGDDVTIYQGVTLGGTGKDTGKRHPTIGNRVMISSGAKVLGPFKVGDDVKIGAGSVVLKEVPPGCTVVGIPGTIVKKNGKSTAQDLNQVDLPDPVAVEIECLRRRIVTLENRLRQAQDHNAGAAQTERKEEDKNEDL</sequence>
<dbReference type="InterPro" id="IPR053376">
    <property type="entry name" value="Serine_acetyltransferase"/>
</dbReference>
<evidence type="ECO:0000256" key="10">
    <source>
        <dbReference type="ARBA" id="ARBA00023192"/>
    </source>
</evidence>
<reference evidence="15" key="2">
    <citation type="journal article" date="2021" name="PeerJ">
        <title>Extensive microbial diversity within the chicken gut microbiome revealed by metagenomics and culture.</title>
        <authorList>
            <person name="Gilroy R."/>
            <person name="Ravi A."/>
            <person name="Getino M."/>
            <person name="Pursley I."/>
            <person name="Horton D.L."/>
            <person name="Alikhan N.F."/>
            <person name="Baker D."/>
            <person name="Gharbi K."/>
            <person name="Hall N."/>
            <person name="Watson M."/>
            <person name="Adriaenssens E.M."/>
            <person name="Foster-Nyarko E."/>
            <person name="Jarju S."/>
            <person name="Secka A."/>
            <person name="Antonio M."/>
            <person name="Oren A."/>
            <person name="Chaudhuri R.R."/>
            <person name="La Ragione R."/>
            <person name="Hildebrand F."/>
            <person name="Pallen M.J."/>
        </authorList>
    </citation>
    <scope>NUCLEOTIDE SEQUENCE</scope>
    <source>
        <strain evidence="15">11300</strain>
    </source>
</reference>
<evidence type="ECO:0000256" key="12">
    <source>
        <dbReference type="ARBA" id="ARBA00049486"/>
    </source>
</evidence>
<comment type="pathway">
    <text evidence="2">Amino-acid biosynthesis; L-cysteine biosynthesis; L-cysteine from L-serine: step 1/2.</text>
</comment>
<comment type="caution">
    <text evidence="15">The sequence shown here is derived from an EMBL/GenBank/DDBJ whole genome shotgun (WGS) entry which is preliminary data.</text>
</comment>
<organism evidence="15 16">
    <name type="scientific">Candidatus Fimisoma avicola</name>
    <dbReference type="NCBI Taxonomy" id="2840826"/>
    <lineage>
        <taxon>Bacteria</taxon>
        <taxon>Bacillati</taxon>
        <taxon>Bacillota</taxon>
        <taxon>Clostridia</taxon>
        <taxon>Eubacteriales</taxon>
        <taxon>Candidatus Fimisoma</taxon>
    </lineage>
</organism>
<evidence type="ECO:0000256" key="1">
    <source>
        <dbReference type="ARBA" id="ARBA00004496"/>
    </source>
</evidence>